<dbReference type="PANTHER" id="PTHR11409">
    <property type="entry name" value="ADENOSINE DEAMINASE"/>
    <property type="match status" value="1"/>
</dbReference>
<dbReference type="GO" id="GO:0006154">
    <property type="term" value="P:adenosine catabolic process"/>
    <property type="evidence" value="ECO:0007669"/>
    <property type="project" value="TreeGrafter"/>
</dbReference>
<protein>
    <recommendedName>
        <fullName evidence="3">adenosine deaminase</fullName>
        <ecNumber evidence="3">3.5.4.4</ecNumber>
    </recommendedName>
</protein>
<evidence type="ECO:0000256" key="1">
    <source>
        <dbReference type="ARBA" id="ARBA00001947"/>
    </source>
</evidence>
<dbReference type="PANTHER" id="PTHR11409:SF43">
    <property type="entry name" value="ADENOSINE DEAMINASE"/>
    <property type="match status" value="1"/>
</dbReference>
<dbReference type="RefSeq" id="WP_126579540.1">
    <property type="nucleotide sequence ID" value="NZ_BIFR01000001.1"/>
</dbReference>
<dbReference type="Proteomes" id="UP000287352">
    <property type="component" value="Unassembled WGS sequence"/>
</dbReference>
<comment type="cofactor">
    <cofactor evidence="1">
        <name>Zn(2+)</name>
        <dbReference type="ChEBI" id="CHEBI:29105"/>
    </cofactor>
</comment>
<accession>A0A401ZYF1</accession>
<dbReference type="NCBIfam" id="TIGR01430">
    <property type="entry name" value="aden_deam"/>
    <property type="match status" value="1"/>
</dbReference>
<evidence type="ECO:0000256" key="3">
    <source>
        <dbReference type="ARBA" id="ARBA00012784"/>
    </source>
</evidence>
<dbReference type="Pfam" id="PF00962">
    <property type="entry name" value="A_deaminase"/>
    <property type="match status" value="1"/>
</dbReference>
<evidence type="ECO:0000256" key="6">
    <source>
        <dbReference type="ARBA" id="ARBA00022833"/>
    </source>
</evidence>
<keyword evidence="6" id="KW-0862">Zinc</keyword>
<dbReference type="InterPro" id="IPR001365">
    <property type="entry name" value="A_deaminase_dom"/>
</dbReference>
<feature type="domain" description="Adenosine deaminase" evidence="7">
    <location>
        <begin position="7"/>
        <end position="323"/>
    </location>
</feature>
<dbReference type="Gene3D" id="3.20.20.140">
    <property type="entry name" value="Metal-dependent hydrolases"/>
    <property type="match status" value="1"/>
</dbReference>
<dbReference type="EC" id="3.5.4.4" evidence="3"/>
<dbReference type="GO" id="GO:0060169">
    <property type="term" value="P:negative regulation of adenosine receptor signaling pathway"/>
    <property type="evidence" value="ECO:0007669"/>
    <property type="project" value="TreeGrafter"/>
</dbReference>
<evidence type="ECO:0000256" key="4">
    <source>
        <dbReference type="ARBA" id="ARBA00022723"/>
    </source>
</evidence>
<evidence type="ECO:0000256" key="2">
    <source>
        <dbReference type="ARBA" id="ARBA00006676"/>
    </source>
</evidence>
<dbReference type="OrthoDB" id="9779574at2"/>
<evidence type="ECO:0000313" key="8">
    <source>
        <dbReference type="EMBL" id="GCE11867.1"/>
    </source>
</evidence>
<gene>
    <name evidence="8" type="primary">add</name>
    <name evidence="8" type="ORF">KTT_17260</name>
</gene>
<evidence type="ECO:0000313" key="9">
    <source>
        <dbReference type="Proteomes" id="UP000287352"/>
    </source>
</evidence>
<dbReference type="GO" id="GO:0004000">
    <property type="term" value="F:adenosine deaminase activity"/>
    <property type="evidence" value="ECO:0007669"/>
    <property type="project" value="TreeGrafter"/>
</dbReference>
<dbReference type="AlphaFoldDB" id="A0A401ZYF1"/>
<sequence>MNFQTFPKIELHLHLDCSLSYQAIHQLDPSVTEEIYQRDFVAPGKCTNLVDYLTRAPREVALMQTEDQLRLAVEDVFEQLRRDHHLYAELRFAPILHTEQGLSPYEVVRIVEEAAAQASQRTGVMARLILCTLRHYSEEQSLETARLVEQFRGTLVAALDIAGDEAGQPLAPHIPAFQYAHAHNLFCTAHAGEASGPHSVWETLQHLAPSRIGHGARSSEDPELVEYLKAHAIHLEICPTSNVQTDICDTYADHPIHSLYTQGVLLNVNTDARTVTPITLSEEYSRLAHTFDWGYEQFVQTNLNAINAAFLAEPEKQELRQRFEARLAEQH</sequence>
<evidence type="ECO:0000259" key="7">
    <source>
        <dbReference type="Pfam" id="PF00962"/>
    </source>
</evidence>
<dbReference type="GO" id="GO:0043103">
    <property type="term" value="P:hypoxanthine salvage"/>
    <property type="evidence" value="ECO:0007669"/>
    <property type="project" value="TreeGrafter"/>
</dbReference>
<dbReference type="GO" id="GO:0046103">
    <property type="term" value="P:inosine biosynthetic process"/>
    <property type="evidence" value="ECO:0007669"/>
    <property type="project" value="TreeGrafter"/>
</dbReference>
<dbReference type="GO" id="GO:0009897">
    <property type="term" value="C:external side of plasma membrane"/>
    <property type="evidence" value="ECO:0007669"/>
    <property type="project" value="TreeGrafter"/>
</dbReference>
<dbReference type="InterPro" id="IPR032466">
    <property type="entry name" value="Metal_Hydrolase"/>
</dbReference>
<dbReference type="GO" id="GO:0005829">
    <property type="term" value="C:cytosol"/>
    <property type="evidence" value="ECO:0007669"/>
    <property type="project" value="TreeGrafter"/>
</dbReference>
<dbReference type="SUPFAM" id="SSF51556">
    <property type="entry name" value="Metallo-dependent hydrolases"/>
    <property type="match status" value="1"/>
</dbReference>
<keyword evidence="4" id="KW-0479">Metal-binding</keyword>
<keyword evidence="5" id="KW-0378">Hydrolase</keyword>
<organism evidence="8 9">
    <name type="scientific">Tengunoibacter tsumagoiensis</name>
    <dbReference type="NCBI Taxonomy" id="2014871"/>
    <lineage>
        <taxon>Bacteria</taxon>
        <taxon>Bacillati</taxon>
        <taxon>Chloroflexota</taxon>
        <taxon>Ktedonobacteria</taxon>
        <taxon>Ktedonobacterales</taxon>
        <taxon>Dictyobacteraceae</taxon>
        <taxon>Tengunoibacter</taxon>
    </lineage>
</organism>
<comment type="caution">
    <text evidence="8">The sequence shown here is derived from an EMBL/GenBank/DDBJ whole genome shotgun (WGS) entry which is preliminary data.</text>
</comment>
<keyword evidence="9" id="KW-1185">Reference proteome</keyword>
<reference evidence="9" key="1">
    <citation type="submission" date="2018-12" db="EMBL/GenBank/DDBJ databases">
        <title>Tengunoibacter tsumagoiensis gen. nov., sp. nov., Dictyobacter kobayashii sp. nov., D. alpinus sp. nov., and D. joshuensis sp. nov. and description of Dictyobacteraceae fam. nov. within the order Ktedonobacterales isolated from Tengu-no-mugimeshi.</title>
        <authorList>
            <person name="Wang C.M."/>
            <person name="Zheng Y."/>
            <person name="Sakai Y."/>
            <person name="Toyoda A."/>
            <person name="Minakuchi Y."/>
            <person name="Abe K."/>
            <person name="Yokota A."/>
            <person name="Yabe S."/>
        </authorList>
    </citation>
    <scope>NUCLEOTIDE SEQUENCE [LARGE SCALE GENOMIC DNA]</scope>
    <source>
        <strain evidence="9">Uno3</strain>
    </source>
</reference>
<evidence type="ECO:0000256" key="5">
    <source>
        <dbReference type="ARBA" id="ARBA00022801"/>
    </source>
</evidence>
<dbReference type="GO" id="GO:0046872">
    <property type="term" value="F:metal ion binding"/>
    <property type="evidence" value="ECO:0007669"/>
    <property type="project" value="UniProtKB-KW"/>
</dbReference>
<proteinExistence type="inferred from homology"/>
<name>A0A401ZYF1_9CHLR</name>
<dbReference type="InterPro" id="IPR006330">
    <property type="entry name" value="Ado/ade_deaminase"/>
</dbReference>
<comment type="similarity">
    <text evidence="2">Belongs to the metallo-dependent hydrolases superfamily. Adenosine and AMP deaminases family.</text>
</comment>
<dbReference type="EMBL" id="BIFR01000001">
    <property type="protein sequence ID" value="GCE11867.1"/>
    <property type="molecule type" value="Genomic_DNA"/>
</dbReference>